<dbReference type="Proteomes" id="UP000198518">
    <property type="component" value="Unassembled WGS sequence"/>
</dbReference>
<sequence>METLRLARATHQLLERGVEALEKIGRELERYNNRHEPKHQATDE</sequence>
<gene>
    <name evidence="1" type="ORF">SAMN04487945_3115</name>
</gene>
<proteinExistence type="predicted"/>
<dbReference type="RefSeq" id="WP_281242513.1">
    <property type="nucleotide sequence ID" value="NZ_FOJA01000002.1"/>
</dbReference>
<dbReference type="AlphaFoldDB" id="A0A1I0R412"/>
<evidence type="ECO:0000313" key="1">
    <source>
        <dbReference type="EMBL" id="SEW35012.1"/>
    </source>
</evidence>
<accession>A0A1I0R412</accession>
<protein>
    <submittedName>
        <fullName evidence="1">Uncharacterized protein</fullName>
    </submittedName>
</protein>
<dbReference type="EMBL" id="FOJA01000002">
    <property type="protein sequence ID" value="SEW35012.1"/>
    <property type="molecule type" value="Genomic_DNA"/>
</dbReference>
<name>A0A1I0R412_9EURY</name>
<evidence type="ECO:0000313" key="2">
    <source>
        <dbReference type="Proteomes" id="UP000198518"/>
    </source>
</evidence>
<reference evidence="1 2" key="1">
    <citation type="submission" date="2016-10" db="EMBL/GenBank/DDBJ databases">
        <authorList>
            <person name="de Groot N.N."/>
        </authorList>
    </citation>
    <scope>NUCLEOTIDE SEQUENCE [LARGE SCALE GENOMIC DNA]</scope>
    <source>
        <strain evidence="1 2">CGMCC 1.5337</strain>
    </source>
</reference>
<keyword evidence="2" id="KW-1185">Reference proteome</keyword>
<organism evidence="1 2">
    <name type="scientific">Halobacterium jilantaiense</name>
    <dbReference type="NCBI Taxonomy" id="355548"/>
    <lineage>
        <taxon>Archaea</taxon>
        <taxon>Methanobacteriati</taxon>
        <taxon>Methanobacteriota</taxon>
        <taxon>Stenosarchaea group</taxon>
        <taxon>Halobacteria</taxon>
        <taxon>Halobacteriales</taxon>
        <taxon>Halobacteriaceae</taxon>
        <taxon>Halobacterium</taxon>
    </lineage>
</organism>